<keyword evidence="1" id="KW-1133">Transmembrane helix</keyword>
<accession>A0A0M4CGX1</accession>
<feature type="transmembrane region" description="Helical" evidence="1">
    <location>
        <begin position="79"/>
        <end position="96"/>
    </location>
</feature>
<dbReference type="STRING" id="931089.CDES_02370"/>
<dbReference type="AlphaFoldDB" id="A0A0M4CGX1"/>
<organism evidence="2 3">
    <name type="scientific">Corynebacterium deserti GIMN1.010</name>
    <dbReference type="NCBI Taxonomy" id="931089"/>
    <lineage>
        <taxon>Bacteria</taxon>
        <taxon>Bacillati</taxon>
        <taxon>Actinomycetota</taxon>
        <taxon>Actinomycetes</taxon>
        <taxon>Mycobacteriales</taxon>
        <taxon>Corynebacteriaceae</taxon>
        <taxon>Corynebacterium</taxon>
    </lineage>
</organism>
<keyword evidence="1" id="KW-0472">Membrane</keyword>
<protein>
    <submittedName>
        <fullName evidence="2">Uncharacterized protein</fullName>
    </submittedName>
</protein>
<evidence type="ECO:0000313" key="2">
    <source>
        <dbReference type="EMBL" id="ALC04934.1"/>
    </source>
</evidence>
<dbReference type="OrthoDB" id="4426696at2"/>
<dbReference type="KEGG" id="cdx:CDES_02370"/>
<dbReference type="PATRIC" id="fig|931089.4.peg.481"/>
<evidence type="ECO:0000256" key="1">
    <source>
        <dbReference type="SAM" id="Phobius"/>
    </source>
</evidence>
<sequence length="169" mass="18231">MPSMFPSPASGGDDLNRRRLGPSADENIIPTALRVVFWMLFVTAAFMIFTGMVMYTAGYTGPDDVDQAFKDTVVNNQKFIGGINAFAGIVIAALTSQLPRGGKTPRRVLLAILLLVVLVDLLSFATQAGGFALALIAVVVALEALILFRPSINSHIERNHMARVMNPDK</sequence>
<gene>
    <name evidence="2" type="ORF">CDES_02370</name>
</gene>
<feature type="transmembrane region" description="Helical" evidence="1">
    <location>
        <begin position="131"/>
        <end position="148"/>
    </location>
</feature>
<dbReference type="RefSeq" id="WP_053544080.1">
    <property type="nucleotide sequence ID" value="NZ_CP009220.1"/>
</dbReference>
<dbReference type="Proteomes" id="UP000068067">
    <property type="component" value="Chromosome"/>
</dbReference>
<dbReference type="EMBL" id="CP009220">
    <property type="protein sequence ID" value="ALC04934.1"/>
    <property type="molecule type" value="Genomic_DNA"/>
</dbReference>
<feature type="transmembrane region" description="Helical" evidence="1">
    <location>
        <begin position="35"/>
        <end position="59"/>
    </location>
</feature>
<feature type="transmembrane region" description="Helical" evidence="1">
    <location>
        <begin position="108"/>
        <end position="125"/>
    </location>
</feature>
<proteinExistence type="predicted"/>
<keyword evidence="1" id="KW-0812">Transmembrane</keyword>
<evidence type="ECO:0000313" key="3">
    <source>
        <dbReference type="Proteomes" id="UP000068067"/>
    </source>
</evidence>
<reference evidence="2 3" key="1">
    <citation type="submission" date="2014-08" db="EMBL/GenBank/DDBJ databases">
        <title>Complete genome sequence of Corynebacterium deserti GIMN1.010 (=DSM 45689), isolated from desert sand in western China.</title>
        <authorList>
            <person name="Ruckert C."/>
            <person name="Albersmeier A."/>
            <person name="Kalinowski J."/>
        </authorList>
    </citation>
    <scope>NUCLEOTIDE SEQUENCE [LARGE SCALE GENOMIC DNA]</scope>
    <source>
        <strain evidence="2 3">GIMN1.010</strain>
    </source>
</reference>
<keyword evidence="3" id="KW-1185">Reference proteome</keyword>
<name>A0A0M4CGX1_9CORY</name>